<comment type="caution">
    <text evidence="1">The sequence shown here is derived from an EMBL/GenBank/DDBJ whole genome shotgun (WGS) entry which is preliminary data.</text>
</comment>
<dbReference type="PANTHER" id="PTHR23042">
    <property type="entry name" value="CIRCADIAN PROTEIN CLOCK/ARNT/BMAL/PAS"/>
    <property type="match status" value="1"/>
</dbReference>
<keyword evidence="1" id="KW-0675">Receptor</keyword>
<evidence type="ECO:0000313" key="2">
    <source>
        <dbReference type="Proteomes" id="UP001381693"/>
    </source>
</evidence>
<sequence>MTGSVWCFPGMEIANGSGMGTGNTNTDGTYKPSFLTDQELKHLILEAADGFLFVVACDTGRIIYASDSVTPVLNQPQ</sequence>
<name>A0AAN8WRQ6_HALRR</name>
<dbReference type="InterPro" id="IPR050933">
    <property type="entry name" value="Circadian_TF"/>
</dbReference>
<dbReference type="GO" id="GO:0005667">
    <property type="term" value="C:transcription regulator complex"/>
    <property type="evidence" value="ECO:0007669"/>
    <property type="project" value="InterPro"/>
</dbReference>
<organism evidence="1 2">
    <name type="scientific">Halocaridina rubra</name>
    <name type="common">Hawaiian red shrimp</name>
    <dbReference type="NCBI Taxonomy" id="373956"/>
    <lineage>
        <taxon>Eukaryota</taxon>
        <taxon>Metazoa</taxon>
        <taxon>Ecdysozoa</taxon>
        <taxon>Arthropoda</taxon>
        <taxon>Crustacea</taxon>
        <taxon>Multicrustacea</taxon>
        <taxon>Malacostraca</taxon>
        <taxon>Eumalacostraca</taxon>
        <taxon>Eucarida</taxon>
        <taxon>Decapoda</taxon>
        <taxon>Pleocyemata</taxon>
        <taxon>Caridea</taxon>
        <taxon>Atyoidea</taxon>
        <taxon>Atyidae</taxon>
        <taxon>Halocaridina</taxon>
    </lineage>
</organism>
<dbReference type="Gene3D" id="3.30.450.20">
    <property type="entry name" value="PAS domain"/>
    <property type="match status" value="1"/>
</dbReference>
<feature type="non-terminal residue" evidence="1">
    <location>
        <position position="77"/>
    </location>
</feature>
<reference evidence="1 2" key="1">
    <citation type="submission" date="2023-11" db="EMBL/GenBank/DDBJ databases">
        <title>Halocaridina rubra genome assembly.</title>
        <authorList>
            <person name="Smith C."/>
        </authorList>
    </citation>
    <scope>NUCLEOTIDE SEQUENCE [LARGE SCALE GENOMIC DNA]</scope>
    <source>
        <strain evidence="1">EP-1</strain>
        <tissue evidence="1">Whole</tissue>
    </source>
</reference>
<dbReference type="GO" id="GO:0005634">
    <property type="term" value="C:nucleus"/>
    <property type="evidence" value="ECO:0007669"/>
    <property type="project" value="InterPro"/>
</dbReference>
<dbReference type="Proteomes" id="UP001381693">
    <property type="component" value="Unassembled WGS sequence"/>
</dbReference>
<dbReference type="InterPro" id="IPR001067">
    <property type="entry name" value="Nuc_translocat"/>
</dbReference>
<proteinExistence type="predicted"/>
<dbReference type="GO" id="GO:0045944">
    <property type="term" value="P:positive regulation of transcription by RNA polymerase II"/>
    <property type="evidence" value="ECO:0007669"/>
    <property type="project" value="UniProtKB-ARBA"/>
</dbReference>
<evidence type="ECO:0000313" key="1">
    <source>
        <dbReference type="EMBL" id="KAK7066224.1"/>
    </source>
</evidence>
<dbReference type="AlphaFoldDB" id="A0AAN8WRQ6"/>
<protein>
    <submittedName>
        <fullName evidence="1">Aryl hydrocarbon receptor nuclear translocator 2</fullName>
    </submittedName>
</protein>
<dbReference type="EMBL" id="JAXCGZ010019323">
    <property type="protein sequence ID" value="KAK7066224.1"/>
    <property type="molecule type" value="Genomic_DNA"/>
</dbReference>
<dbReference type="GO" id="GO:0005737">
    <property type="term" value="C:cytoplasm"/>
    <property type="evidence" value="ECO:0007669"/>
    <property type="project" value="InterPro"/>
</dbReference>
<dbReference type="GO" id="GO:0003700">
    <property type="term" value="F:DNA-binding transcription factor activity"/>
    <property type="evidence" value="ECO:0007669"/>
    <property type="project" value="InterPro"/>
</dbReference>
<dbReference type="PRINTS" id="PR00785">
    <property type="entry name" value="NCTRNSLOCATR"/>
</dbReference>
<accession>A0AAN8WRQ6</accession>
<gene>
    <name evidence="1" type="primary">ARNT2</name>
    <name evidence="1" type="ORF">SK128_013702</name>
</gene>
<keyword evidence="2" id="KW-1185">Reference proteome</keyword>